<evidence type="ECO:0000313" key="4">
    <source>
        <dbReference type="Proteomes" id="UP000092716"/>
    </source>
</evidence>
<dbReference type="RefSeq" id="XP_019914575.1">
    <property type="nucleotide sequence ID" value="XM_020058999.1"/>
</dbReference>
<protein>
    <recommendedName>
        <fullName evidence="2">RecQ mediated genome instability protein 1 OB-fold domain-containing protein</fullName>
    </recommendedName>
</protein>
<feature type="compositionally biased region" description="Acidic residues" evidence="1">
    <location>
        <begin position="89"/>
        <end position="100"/>
    </location>
</feature>
<dbReference type="EMBL" id="CP016246">
    <property type="protein sequence ID" value="ANQ07880.1"/>
    <property type="molecule type" value="Genomic_DNA"/>
</dbReference>
<dbReference type="AlphaFoldDB" id="A0A1B1DYR4"/>
<dbReference type="InterPro" id="IPR042470">
    <property type="entry name" value="RMI1_N_C_sf"/>
</dbReference>
<feature type="compositionally biased region" description="Acidic residues" evidence="1">
    <location>
        <begin position="108"/>
        <end position="118"/>
    </location>
</feature>
<dbReference type="Pfam" id="PF08585">
    <property type="entry name" value="RMI1_N_C"/>
    <property type="match status" value="1"/>
</dbReference>
<feature type="compositionally biased region" description="Polar residues" evidence="1">
    <location>
        <begin position="143"/>
        <end position="153"/>
    </location>
</feature>
<feature type="domain" description="RecQ mediated genome instability protein 1 OB-fold" evidence="2">
    <location>
        <begin position="121"/>
        <end position="220"/>
    </location>
</feature>
<evidence type="ECO:0000259" key="2">
    <source>
        <dbReference type="Pfam" id="PF08585"/>
    </source>
</evidence>
<dbReference type="InterPro" id="IPR013894">
    <property type="entry name" value="RMI1_OB"/>
</dbReference>
<feature type="region of interest" description="Disordered" evidence="1">
    <location>
        <begin position="89"/>
        <end position="153"/>
    </location>
</feature>
<accession>A0A1B1DYR4</accession>
<dbReference type="Proteomes" id="UP000092716">
    <property type="component" value="Chromosome 8"/>
</dbReference>
<name>A0A1B1DYR4_9APIC</name>
<dbReference type="GeneID" id="30908918"/>
<dbReference type="KEGG" id="pcot:PCOAH_00021920"/>
<sequence length="674" mass="78690">MKKLIEKNVIKINYHNFLNKYRTHTGCERDATDRELYEHFIVNPLTYSGPRGCLPEGFSRWNELQQLDGLNIFEIVDYVNVGERLYKYDEDDGGEDDEGQDSPNGSEDCGDSPYDDPSDGSRISRFDKLKRKSEKNDKKKTTNRMNKNYLSNKGNPERRRIFRFLLFDGNNFIYAYEKEYNENFNYLEKCTYKYPKIILYNKPAIQRGTLLLKKSQVIILFKGCKVSETGGAPLEDDQLDEVTSTTGTPFHVENNQDYQASLRKRENPNIINLTDGPINYAYREDRIGMGEKIQFRENQNDDTPRKFYYVEDTTKNDFQFNNGYVNRVNHPNVEDRSNSNICNRINQHSFDALNQEYPHNKGEHTWERRTNVHSEGTEYIGGLSSNPNGYYNRNRTWSHLQGLEKINGENFNMGHGNYWGRHQSEHTTGMHGMHTMQSRNDYERERSYFCDKDNYRQYTTNGYDNYAKNSGEGYTRMSEYNDKNEGPTYWSKEAEYKHLSNELKDTGYQRFSDAVGGEWSGHLKHGSNTNNGYNSQFSSQHGNFGRKDHYPMGTDDWEKKNGLKAYTKRESENRMMGNRFTETHSPSRENQIGEALQNVERTHFEAKDPEGKNFCDLKSGENFAKTDQRCDAISKKNGNELIDLTEGFFQSDFFHNMHELDSVNKGSEVIILDE</sequence>
<reference evidence="4" key="1">
    <citation type="submission" date="2016-06" db="EMBL/GenBank/DDBJ databases">
        <title>First high quality genome sequence of Plasmodium coatneyi using continuous long reads from single molecule, real-time sequencing.</title>
        <authorList>
            <person name="Chien J.-T."/>
            <person name="Pakala S.B."/>
            <person name="Geraldo J.A."/>
            <person name="Lapp S.A."/>
            <person name="Barnwell J.W."/>
            <person name="Kissinger J.C."/>
            <person name="Galinski M.R."/>
            <person name="Humphrey J.C."/>
        </authorList>
    </citation>
    <scope>NUCLEOTIDE SEQUENCE [LARGE SCALE GENOMIC DNA]</scope>
    <source>
        <strain evidence="4">Hackeri</strain>
    </source>
</reference>
<keyword evidence="4" id="KW-1185">Reference proteome</keyword>
<evidence type="ECO:0000256" key="1">
    <source>
        <dbReference type="SAM" id="MobiDB-lite"/>
    </source>
</evidence>
<dbReference type="VEuPathDB" id="PlasmoDB:PCOAH_00021920"/>
<gene>
    <name evidence="3" type="ORF">PCOAH_00021920</name>
</gene>
<dbReference type="Gene3D" id="2.40.50.770">
    <property type="entry name" value="RecQ-mediated genome instability protein Rmi1, C-terminal domain"/>
    <property type="match status" value="1"/>
</dbReference>
<dbReference type="OrthoDB" id="380820at2759"/>
<organism evidence="3 4">
    <name type="scientific">Plasmodium coatneyi</name>
    <dbReference type="NCBI Taxonomy" id="208452"/>
    <lineage>
        <taxon>Eukaryota</taxon>
        <taxon>Sar</taxon>
        <taxon>Alveolata</taxon>
        <taxon>Apicomplexa</taxon>
        <taxon>Aconoidasida</taxon>
        <taxon>Haemosporida</taxon>
        <taxon>Plasmodiidae</taxon>
        <taxon>Plasmodium</taxon>
    </lineage>
</organism>
<proteinExistence type="predicted"/>
<evidence type="ECO:0000313" key="3">
    <source>
        <dbReference type="EMBL" id="ANQ07880.1"/>
    </source>
</evidence>